<reference evidence="3" key="1">
    <citation type="submission" date="2022-11" db="EMBL/GenBank/DDBJ databases">
        <title>Hoeflea poritis sp. nov., isolated from scleractinian coral Porites lutea.</title>
        <authorList>
            <person name="Zhang G."/>
            <person name="Wei Q."/>
            <person name="Cai L."/>
        </authorList>
    </citation>
    <scope>NUCLEOTIDE SEQUENCE</scope>
    <source>
        <strain evidence="3">E7-10</strain>
    </source>
</reference>
<dbReference type="EMBL" id="JAPJZH010000011">
    <property type="protein sequence ID" value="MDA4847142.1"/>
    <property type="molecule type" value="Genomic_DNA"/>
</dbReference>
<feature type="transmembrane region" description="Helical" evidence="1">
    <location>
        <begin position="172"/>
        <end position="194"/>
    </location>
</feature>
<feature type="transmembrane region" description="Helical" evidence="1">
    <location>
        <begin position="90"/>
        <end position="110"/>
    </location>
</feature>
<dbReference type="RefSeq" id="WP_271090948.1">
    <property type="nucleotide sequence ID" value="NZ_JAPJZH010000011.1"/>
</dbReference>
<gene>
    <name evidence="3" type="ORF">OOZ53_17415</name>
</gene>
<feature type="domain" description="CAAX prenyl protease 2/Lysostaphin resistance protein A-like" evidence="2">
    <location>
        <begin position="93"/>
        <end position="181"/>
    </location>
</feature>
<keyword evidence="3" id="KW-0378">Hydrolase</keyword>
<feature type="transmembrane region" description="Helical" evidence="1">
    <location>
        <begin position="122"/>
        <end position="141"/>
    </location>
</feature>
<dbReference type="InterPro" id="IPR003675">
    <property type="entry name" value="Rce1/LyrA-like_dom"/>
</dbReference>
<evidence type="ECO:0000313" key="4">
    <source>
        <dbReference type="Proteomes" id="UP001148313"/>
    </source>
</evidence>
<keyword evidence="1" id="KW-0472">Membrane</keyword>
<keyword evidence="1" id="KW-0812">Transmembrane</keyword>
<organism evidence="3 4">
    <name type="scientific">Hoeflea poritis</name>
    <dbReference type="NCBI Taxonomy" id="2993659"/>
    <lineage>
        <taxon>Bacteria</taxon>
        <taxon>Pseudomonadati</taxon>
        <taxon>Pseudomonadota</taxon>
        <taxon>Alphaproteobacteria</taxon>
        <taxon>Hyphomicrobiales</taxon>
        <taxon>Rhizobiaceae</taxon>
        <taxon>Hoeflea</taxon>
    </lineage>
</organism>
<protein>
    <submittedName>
        <fullName evidence="3">CPBP family intramembrane metalloprotease</fullName>
    </submittedName>
</protein>
<keyword evidence="1" id="KW-1133">Transmembrane helix</keyword>
<comment type="caution">
    <text evidence="3">The sequence shown here is derived from an EMBL/GenBank/DDBJ whole genome shotgun (WGS) entry which is preliminary data.</text>
</comment>
<evidence type="ECO:0000259" key="2">
    <source>
        <dbReference type="Pfam" id="PF02517"/>
    </source>
</evidence>
<dbReference type="SUPFAM" id="SSF81442">
    <property type="entry name" value="Cytochrome c oxidase subunit I-like"/>
    <property type="match status" value="1"/>
</dbReference>
<dbReference type="Proteomes" id="UP001148313">
    <property type="component" value="Unassembled WGS sequence"/>
</dbReference>
<keyword evidence="3" id="KW-0645">Protease</keyword>
<dbReference type="InterPro" id="IPR036927">
    <property type="entry name" value="Cyt_c_oxase-like_su1_sf"/>
</dbReference>
<keyword evidence="3" id="KW-0482">Metalloprotease</keyword>
<feature type="transmembrane region" description="Helical" evidence="1">
    <location>
        <begin position="25"/>
        <end position="47"/>
    </location>
</feature>
<feature type="transmembrane region" description="Helical" evidence="1">
    <location>
        <begin position="59"/>
        <end position="78"/>
    </location>
</feature>
<sequence length="211" mass="23165">MATVTLAPLLLLSLPVQQVRFLALFLLAGYCLVRMLGNGTAGTYLRFDWTACRVALPGILLRSAIAWLAVAGLVWWLYPDQFLCLPQSSLAFTLLIVVGYGLVSVLPQEIAFRGYAGWRLDGLNMSFVPAALISAAIFGWVHIIFGSWISAVLAFFAGIVFYRTYRASRSLAAVWVEHTLFGAAVFVLGLHHLFYRGPSLDQFASLCMGNP</sequence>
<evidence type="ECO:0000256" key="1">
    <source>
        <dbReference type="SAM" id="Phobius"/>
    </source>
</evidence>
<accession>A0ABT4VQZ7</accession>
<proteinExistence type="predicted"/>
<dbReference type="GO" id="GO:0008237">
    <property type="term" value="F:metallopeptidase activity"/>
    <property type="evidence" value="ECO:0007669"/>
    <property type="project" value="UniProtKB-KW"/>
</dbReference>
<dbReference type="Pfam" id="PF02517">
    <property type="entry name" value="Rce1-like"/>
    <property type="match status" value="1"/>
</dbReference>
<keyword evidence="4" id="KW-1185">Reference proteome</keyword>
<evidence type="ECO:0000313" key="3">
    <source>
        <dbReference type="EMBL" id="MDA4847142.1"/>
    </source>
</evidence>
<name>A0ABT4VQZ7_9HYPH</name>